<evidence type="ECO:0000313" key="2">
    <source>
        <dbReference type="Proteomes" id="UP000198820"/>
    </source>
</evidence>
<proteinExistence type="predicted"/>
<name>A0A1H3YKT9_9FLAO</name>
<dbReference type="STRING" id="908615.SAMN05421540_103180"/>
<reference evidence="1 2" key="1">
    <citation type="submission" date="2016-10" db="EMBL/GenBank/DDBJ databases">
        <authorList>
            <person name="de Groot N.N."/>
        </authorList>
    </citation>
    <scope>NUCLEOTIDE SEQUENCE [LARGE SCALE GENOMIC DNA]</scope>
    <source>
        <strain evidence="1 2">DSM 23581</strain>
    </source>
</reference>
<organism evidence="1 2">
    <name type="scientific">Psychroflexus halocasei</name>
    <dbReference type="NCBI Taxonomy" id="908615"/>
    <lineage>
        <taxon>Bacteria</taxon>
        <taxon>Pseudomonadati</taxon>
        <taxon>Bacteroidota</taxon>
        <taxon>Flavobacteriia</taxon>
        <taxon>Flavobacteriales</taxon>
        <taxon>Flavobacteriaceae</taxon>
        <taxon>Psychroflexus</taxon>
    </lineage>
</organism>
<dbReference type="Pfam" id="PF14054">
    <property type="entry name" value="DUF4249"/>
    <property type="match status" value="1"/>
</dbReference>
<sequence>MTNTISKYIGLIFISLFFTSCIDTVDVDLATAKPRLVIDAAIKWQKGTDGSEQQIKISRTRGFYENAAVPVTDALVEITDENNQIFTFTDADEDGIYITDNFQPQLENEYTLSVNVDNRSFKATEKLKSVSSIDSIQQIKDGGFTGEDIEVKVYYKDPANIENFYLYTFDVDYLAFPTFSIFDDEFNDGNTIFAYYTEEDLEIGDTLKIRAHGISDTYYNYLEVLLDQAGAAGGPFQTQPATVRGNIVDQDNPEDYIFGYFSLSETDHLNYEIK</sequence>
<accession>A0A1H3YKT9</accession>
<dbReference type="AlphaFoldDB" id="A0A1H3YKT9"/>
<dbReference type="EMBL" id="FNQF01000003">
    <property type="protein sequence ID" value="SEA12165.1"/>
    <property type="molecule type" value="Genomic_DNA"/>
</dbReference>
<dbReference type="Proteomes" id="UP000198820">
    <property type="component" value="Unassembled WGS sequence"/>
</dbReference>
<dbReference type="RefSeq" id="WP_093240741.1">
    <property type="nucleotide sequence ID" value="NZ_FNQF01000003.1"/>
</dbReference>
<protein>
    <recommendedName>
        <fullName evidence="3">DUF4249 domain-containing protein</fullName>
    </recommendedName>
</protein>
<gene>
    <name evidence="1" type="ORF">SAMN05421540_103180</name>
</gene>
<keyword evidence="2" id="KW-1185">Reference proteome</keyword>
<evidence type="ECO:0008006" key="3">
    <source>
        <dbReference type="Google" id="ProtNLM"/>
    </source>
</evidence>
<dbReference type="PROSITE" id="PS51257">
    <property type="entry name" value="PROKAR_LIPOPROTEIN"/>
    <property type="match status" value="1"/>
</dbReference>
<dbReference type="InterPro" id="IPR025345">
    <property type="entry name" value="DUF4249"/>
</dbReference>
<evidence type="ECO:0000313" key="1">
    <source>
        <dbReference type="EMBL" id="SEA12165.1"/>
    </source>
</evidence>